<sequence length="469" mass="51334">MFEGSTSDVALLETMSRALRTERKAIAERLLAAGQLCQRRMSSVDAADRAQWCIDNWEAVAAEVAAELGISQGRASSQMNYGVQLIERLPKLGALFASGAIEYRIVIIAVFRTGLITDADILDAVDTRLAQQAAGWNTCSEEKLKEKIDWFVRELDPHAVRLARQADDDRHIETAPAADGMAEIYGRVRASDAAAFDQRLDQLAATVCRDDPRTARQRRSDALGAWANGDSTMCCDCGSDDCPARSGNDSGPGQIVIHLLADSTTVTGESDTPALLPGYGAIPADTVRALAARAKLRPVIGGKELSAEPQYRPSTALAEFIRCRDLTCRFPGCDRPASVADIDHTVPYPLGPTHPSNLKLLCRLHHLLKTFYAGPRGWTDRQLPDGTVIWTSPSGRTYRTKPGGTLFFPQLFPPTTELNLPDNATQPRQPGRGVMMPARRRTRAQDRADRIRWERGLNEARAAAHPPPF</sequence>
<keyword evidence="3" id="KW-0378">Hydrolase</keyword>
<evidence type="ECO:0000313" key="3">
    <source>
        <dbReference type="EMBL" id="ULN39042.1"/>
    </source>
</evidence>
<keyword evidence="3" id="KW-0255">Endonuclease</keyword>
<keyword evidence="4" id="KW-1185">Reference proteome</keyword>
<feature type="region of interest" description="Disordered" evidence="1">
    <location>
        <begin position="417"/>
        <end position="447"/>
    </location>
</feature>
<proteinExistence type="predicted"/>
<dbReference type="RefSeq" id="WP_240176054.1">
    <property type="nucleotide sequence ID" value="NZ_CP092362.2"/>
</dbReference>
<keyword evidence="3" id="KW-0540">Nuclease</keyword>
<dbReference type="CDD" id="cd00085">
    <property type="entry name" value="HNHc"/>
    <property type="match status" value="1"/>
</dbReference>
<dbReference type="Proteomes" id="UP001055337">
    <property type="component" value="Chromosome"/>
</dbReference>
<organism evidence="3 4">
    <name type="scientific">Mycolicibacterium crocinum</name>
    <dbReference type="NCBI Taxonomy" id="388459"/>
    <lineage>
        <taxon>Bacteria</taxon>
        <taxon>Bacillati</taxon>
        <taxon>Actinomycetota</taxon>
        <taxon>Actinomycetes</taxon>
        <taxon>Mycobacteriales</taxon>
        <taxon>Mycobacteriaceae</taxon>
        <taxon>Mycolicibacterium</taxon>
    </lineage>
</organism>
<dbReference type="Pfam" id="PF02720">
    <property type="entry name" value="DUF222"/>
    <property type="match status" value="1"/>
</dbReference>
<evidence type="ECO:0000259" key="2">
    <source>
        <dbReference type="SMART" id="SM00507"/>
    </source>
</evidence>
<name>A0ABY3TJB9_9MYCO</name>
<dbReference type="EMBL" id="CP092362">
    <property type="protein sequence ID" value="ULN39042.1"/>
    <property type="molecule type" value="Genomic_DNA"/>
</dbReference>
<gene>
    <name evidence="3" type="ORF">MI149_14715</name>
</gene>
<accession>A0ABY3TJB9</accession>
<feature type="compositionally biased region" description="Polar residues" evidence="1">
    <location>
        <begin position="417"/>
        <end position="428"/>
    </location>
</feature>
<reference evidence="3" key="1">
    <citation type="submission" date="2022-08" db="EMBL/GenBank/DDBJ databases">
        <title>Whole genome sequencing of non-tuberculosis mycobacteria type-strains.</title>
        <authorList>
            <person name="Igarashi Y."/>
            <person name="Osugi A."/>
            <person name="Mitarai S."/>
        </authorList>
    </citation>
    <scope>NUCLEOTIDE SEQUENCE</scope>
    <source>
        <strain evidence="3">JCM 16369</strain>
    </source>
</reference>
<evidence type="ECO:0000256" key="1">
    <source>
        <dbReference type="SAM" id="MobiDB-lite"/>
    </source>
</evidence>
<dbReference type="GO" id="GO:0004519">
    <property type="term" value="F:endonuclease activity"/>
    <property type="evidence" value="ECO:0007669"/>
    <property type="project" value="UniProtKB-KW"/>
</dbReference>
<evidence type="ECO:0000313" key="4">
    <source>
        <dbReference type="Proteomes" id="UP001055337"/>
    </source>
</evidence>
<protein>
    <submittedName>
        <fullName evidence="3">HNH endonuclease</fullName>
    </submittedName>
</protein>
<feature type="domain" description="HNH nuclease" evidence="2">
    <location>
        <begin position="316"/>
        <end position="367"/>
    </location>
</feature>
<dbReference type="InterPro" id="IPR003870">
    <property type="entry name" value="DUF222"/>
</dbReference>
<dbReference type="SMART" id="SM00507">
    <property type="entry name" value="HNHc"/>
    <property type="match status" value="1"/>
</dbReference>
<dbReference type="InterPro" id="IPR003615">
    <property type="entry name" value="HNH_nuc"/>
</dbReference>